<evidence type="ECO:0000313" key="3">
    <source>
        <dbReference type="Proteomes" id="UP000051952"/>
    </source>
</evidence>
<organism evidence="2 3">
    <name type="scientific">Bodo saltans</name>
    <name type="common">Flagellated protozoan</name>
    <dbReference type="NCBI Taxonomy" id="75058"/>
    <lineage>
        <taxon>Eukaryota</taxon>
        <taxon>Discoba</taxon>
        <taxon>Euglenozoa</taxon>
        <taxon>Kinetoplastea</taxon>
        <taxon>Metakinetoplastina</taxon>
        <taxon>Eubodonida</taxon>
        <taxon>Bodonidae</taxon>
        <taxon>Bodo</taxon>
    </lineage>
</organism>
<keyword evidence="1" id="KW-0175">Coiled coil</keyword>
<dbReference type="InterPro" id="IPR011989">
    <property type="entry name" value="ARM-like"/>
</dbReference>
<keyword evidence="3" id="KW-1185">Reference proteome</keyword>
<gene>
    <name evidence="2" type="ORF">BSAL_42740</name>
</gene>
<dbReference type="Proteomes" id="UP000051952">
    <property type="component" value="Unassembled WGS sequence"/>
</dbReference>
<dbReference type="EMBL" id="CYKH01002151">
    <property type="protein sequence ID" value="CUG93410.1"/>
    <property type="molecule type" value="Genomic_DNA"/>
</dbReference>
<evidence type="ECO:0000256" key="1">
    <source>
        <dbReference type="SAM" id="Coils"/>
    </source>
</evidence>
<proteinExistence type="predicted"/>
<sequence length="899" mass="99582">MRKIFQRSQDEHEEHSALGAVELLVKLDNALTSLGNRGDNKKQIKRDRASAVSASKALQSKSLIEEPSAINDTVGLIVGALSSALVWHTTSPDDRSDASSILQTLLSQLLEIVSPGEMQPTTKSHVAACQQVVRTIPGCEMFTQLLGDDMTFWVKHNAISLVVELLQWDGASFASLLVLSTSLASAVIALLRSSESEVSLLDKAITFLKGITDPNIARQIGEVSDERGIGVFHRVLVFEGVFEEVLRIIRVEGGAMANEREPLGLLPLTVSAERHALLGEIPRCVATAGQLEIVRDCVIVIRQLLHCCPDGIKYFDGNELVIQLCCAVSFDGASRRFFELTGEGVTAPPFFRHVGHPTQDERTSARELLLLEILSVLLAVSAPSQGTYDARALQSFFTSPPGQWSIIDSVACWFVFLTYAQQRVVHAPPHSQVRCHSALLLVVESLLIVLHRAMNQLPQLAQNWLTELQADTRKQQLIVDCLRGFCSLSHLSATIISTNWILNFSIHVLDSGSNSGRARFAAFNALQTYMRREISFEDLNEALEWLVNSEEGTEGDASWSYWIVLAAIFFRVTSIHASHCPTPATQFRVLCKFVILLKTSSCDKTAVLCAAMCLNWMMEAMRRNSLAFDFQAQTCVEAFVHNARTELEGSWTDHHEISLLQTTLVFMCAPQFSLEREHTVAIASMLSQYLPVHSKFVNRDHFLGMVVSGCSEDIFDNASSFDEVREAWLTTSAIVNLFSSSRDASDTIAEAEQDLNDALALTLESGSVVLPISLTSSSTAAVLENSIVSELWSALVRDLVRGPNSLAMHNLQLFFHEMKEAAKHHAVHTLASQISSDQGRQIAELRQKVTEYEEMIARFEQRILSKDKELSDSHERESSFKREIDAIRALLSGNSSMWN</sequence>
<dbReference type="VEuPathDB" id="TriTrypDB:BSAL_42740"/>
<feature type="coiled-coil region" evidence="1">
    <location>
        <begin position="842"/>
        <end position="869"/>
    </location>
</feature>
<evidence type="ECO:0000313" key="2">
    <source>
        <dbReference type="EMBL" id="CUG93410.1"/>
    </source>
</evidence>
<reference evidence="3" key="1">
    <citation type="submission" date="2015-09" db="EMBL/GenBank/DDBJ databases">
        <authorList>
            <consortium name="Pathogen Informatics"/>
        </authorList>
    </citation>
    <scope>NUCLEOTIDE SEQUENCE [LARGE SCALE GENOMIC DNA]</scope>
    <source>
        <strain evidence="3">Lake Konstanz</strain>
    </source>
</reference>
<dbReference type="Gene3D" id="1.25.10.10">
    <property type="entry name" value="Leucine-rich Repeat Variant"/>
    <property type="match status" value="1"/>
</dbReference>
<dbReference type="AlphaFoldDB" id="A0A0S4JPD9"/>
<name>A0A0S4JPD9_BODSA</name>
<accession>A0A0S4JPD9</accession>
<protein>
    <submittedName>
        <fullName evidence="2">Uncharacterized protein</fullName>
    </submittedName>
</protein>